<dbReference type="AlphaFoldDB" id="A0A1Y3B711"/>
<accession>A0A1Y3B711</accession>
<feature type="compositionally biased region" description="Low complexity" evidence="1">
    <location>
        <begin position="56"/>
        <end position="68"/>
    </location>
</feature>
<organism evidence="2 3">
    <name type="scientific">Euroglyphus maynei</name>
    <name type="common">Mayne's house dust mite</name>
    <dbReference type="NCBI Taxonomy" id="6958"/>
    <lineage>
        <taxon>Eukaryota</taxon>
        <taxon>Metazoa</taxon>
        <taxon>Ecdysozoa</taxon>
        <taxon>Arthropoda</taxon>
        <taxon>Chelicerata</taxon>
        <taxon>Arachnida</taxon>
        <taxon>Acari</taxon>
        <taxon>Acariformes</taxon>
        <taxon>Sarcoptiformes</taxon>
        <taxon>Astigmata</taxon>
        <taxon>Psoroptidia</taxon>
        <taxon>Analgoidea</taxon>
        <taxon>Pyroglyphidae</taxon>
        <taxon>Pyroglyphinae</taxon>
        <taxon>Euroglyphus</taxon>
    </lineage>
</organism>
<feature type="compositionally biased region" description="Polar residues" evidence="1">
    <location>
        <begin position="79"/>
        <end position="92"/>
    </location>
</feature>
<dbReference type="Proteomes" id="UP000194236">
    <property type="component" value="Unassembled WGS sequence"/>
</dbReference>
<proteinExistence type="predicted"/>
<dbReference type="EMBL" id="MUJZ01040101">
    <property type="protein sequence ID" value="OTF75844.1"/>
    <property type="molecule type" value="Genomic_DNA"/>
</dbReference>
<sequence length="297" mass="32809">PIKLENKVIKPNSNLVIKYKLIGIEVDPIDYTVYYESYKVDNSLKCDPRLKRFFDNSSSSPRLNSSCNVVEQPPDHSQESNFLKSSTIQKLSPQPIKSKPLSSQSTSSSIKISRDPRMRNRITENDLRNSLDTKNSDSNTSIISTSSTDQTITTTTTTSSSTASVAGDLETNIKSQNNSAASDQNTQSNMTEVVNKANDRPSIPSYALSALPITQSLFSSVNGSTLLPFAKPESLMNLNNANDDDDNDDDDDDDDEENRLKVDENPVDSTLNDPNSSSENKLWPKGNKKVLEISNFL</sequence>
<evidence type="ECO:0000256" key="1">
    <source>
        <dbReference type="SAM" id="MobiDB-lite"/>
    </source>
</evidence>
<feature type="region of interest" description="Disordered" evidence="1">
    <location>
        <begin position="237"/>
        <end position="285"/>
    </location>
</feature>
<evidence type="ECO:0000313" key="2">
    <source>
        <dbReference type="EMBL" id="OTF75844.1"/>
    </source>
</evidence>
<name>A0A1Y3B711_EURMA</name>
<comment type="caution">
    <text evidence="2">The sequence shown here is derived from an EMBL/GenBank/DDBJ whole genome shotgun (WGS) entry which is preliminary data.</text>
</comment>
<reference evidence="2 3" key="1">
    <citation type="submission" date="2017-03" db="EMBL/GenBank/DDBJ databases">
        <title>Genome Survey of Euroglyphus maynei.</title>
        <authorList>
            <person name="Arlian L.G."/>
            <person name="Morgan M.S."/>
            <person name="Rider S.D."/>
        </authorList>
    </citation>
    <scope>NUCLEOTIDE SEQUENCE [LARGE SCALE GENOMIC DNA]</scope>
    <source>
        <strain evidence="2">Arlian Lab</strain>
        <tissue evidence="2">Whole body</tissue>
    </source>
</reference>
<feature type="compositionally biased region" description="Acidic residues" evidence="1">
    <location>
        <begin position="242"/>
        <end position="257"/>
    </location>
</feature>
<protein>
    <submittedName>
        <fullName evidence="2">Uncharacterized protein</fullName>
    </submittedName>
</protein>
<keyword evidence="3" id="KW-1185">Reference proteome</keyword>
<feature type="region of interest" description="Disordered" evidence="1">
    <location>
        <begin position="55"/>
        <end position="164"/>
    </location>
</feature>
<feature type="compositionally biased region" description="Low complexity" evidence="1">
    <location>
        <begin position="96"/>
        <end position="111"/>
    </location>
</feature>
<gene>
    <name evidence="2" type="ORF">BLA29_006089</name>
</gene>
<feature type="compositionally biased region" description="Basic and acidic residues" evidence="1">
    <location>
        <begin position="112"/>
        <end position="135"/>
    </location>
</feature>
<feature type="non-terminal residue" evidence="2">
    <location>
        <position position="1"/>
    </location>
</feature>
<feature type="compositionally biased region" description="Polar residues" evidence="1">
    <location>
        <begin position="267"/>
        <end position="280"/>
    </location>
</feature>
<feature type="compositionally biased region" description="Low complexity" evidence="1">
    <location>
        <begin position="136"/>
        <end position="162"/>
    </location>
</feature>
<evidence type="ECO:0000313" key="3">
    <source>
        <dbReference type="Proteomes" id="UP000194236"/>
    </source>
</evidence>